<dbReference type="InterPro" id="IPR002081">
    <property type="entry name" value="Cryptochrome/DNA_photolyase_1"/>
</dbReference>
<keyword evidence="6 10" id="KW-0157">Chromophore</keyword>
<evidence type="ECO:0000256" key="1">
    <source>
        <dbReference type="ARBA" id="ARBA00001932"/>
    </source>
</evidence>
<dbReference type="FunFam" id="1.10.579.10:FF:000003">
    <property type="entry name" value="Deoxyribodipyrimidine photo-lyase"/>
    <property type="match status" value="1"/>
</dbReference>
<comment type="caution">
    <text evidence="12">The sequence shown here is derived from an EMBL/GenBank/DDBJ whole genome shotgun (WGS) entry which is preliminary data.</text>
</comment>
<protein>
    <recommendedName>
        <fullName evidence="3">Deoxyribodipyrimidine photo-lyase</fullName>
        <ecNumber evidence="2">4.1.99.3</ecNumber>
    </recommendedName>
</protein>
<dbReference type="InterPro" id="IPR005101">
    <property type="entry name" value="Cryptochr/Photolyase_FAD-bd"/>
</dbReference>
<keyword evidence="5 8" id="KW-0274">FAD</keyword>
<comment type="catalytic activity">
    <reaction evidence="7">
        <text>cyclobutadipyrimidine (in DNA) = 2 pyrimidine residues (in DNA).</text>
        <dbReference type="EC" id="4.1.99.3"/>
    </reaction>
</comment>
<accession>A0A4Q9WAJ6</accession>
<dbReference type="InterPro" id="IPR036134">
    <property type="entry name" value="Crypto/Photolyase_FAD-like_sf"/>
</dbReference>
<dbReference type="SUPFAM" id="SSF48173">
    <property type="entry name" value="Cryptochrome/photolyase FAD-binding domain"/>
    <property type="match status" value="1"/>
</dbReference>
<dbReference type="SUPFAM" id="SSF52425">
    <property type="entry name" value="Cryptochrome/photolyase, N-terminal domain"/>
    <property type="match status" value="1"/>
</dbReference>
<evidence type="ECO:0000313" key="12">
    <source>
        <dbReference type="EMBL" id="TBW71961.1"/>
    </source>
</evidence>
<dbReference type="Pfam" id="PF00875">
    <property type="entry name" value="DNA_photolyase"/>
    <property type="match status" value="1"/>
</dbReference>
<dbReference type="GO" id="GO:0009416">
    <property type="term" value="P:response to light stimulus"/>
    <property type="evidence" value="ECO:0007669"/>
    <property type="project" value="TreeGrafter"/>
</dbReference>
<feature type="domain" description="Photolyase/cryptochrome alpha/beta" evidence="11">
    <location>
        <begin position="1"/>
        <end position="128"/>
    </location>
</feature>
<evidence type="ECO:0000256" key="2">
    <source>
        <dbReference type="ARBA" id="ARBA00013149"/>
    </source>
</evidence>
<sequence>MNIALVLNRVFRLEQNPMFEYLNHNQADIERCYCVIPLELFEDEAPLKRTFYHQAVTQFIQQLIEIGIKPFVFPYTAFASFCEQKEIDTVVFPSDIMSFHNCECDILHVKSEIQAQKIAIVNVRANHYFQPSRTLNQEGQPYKVFTSFYKANRPQLRQRRRYPYQLDKLKQQIINADNTSVEKVTEYINIGEAKSQQQWQAFLNNNIEHYQYYREYLPETLTSQLSIALAYGFLDINEIMRQLLERYHDNEENYEAFIRELLFREFYYVLMVYYPETAHTSFNDKYKHITWSENQSDFNAWKEGRTGYPIIDAAMHELKQTGFMHNRMRMVTAQFLTKELFIDWTWGENYFKNLLIDYDAASNVHGWQWSASTGTDAVPYFRMFNPIRQSERFDKKGLYIKTYLPQWANVPASYVHEPWKHAQTLKDYGIDLGTNYPWPIVDHQQARAHVMEQFKKQTDK</sequence>
<feature type="binding site" evidence="8">
    <location>
        <begin position="222"/>
        <end position="226"/>
    </location>
    <ligand>
        <name>FAD</name>
        <dbReference type="ChEBI" id="CHEBI:57692"/>
    </ligand>
</feature>
<feature type="site" description="Electron transfer via tryptophanyl radical" evidence="9">
    <location>
        <position position="367"/>
    </location>
</feature>
<dbReference type="Gene3D" id="3.40.50.620">
    <property type="entry name" value="HUPs"/>
    <property type="match status" value="1"/>
</dbReference>
<feature type="binding site" evidence="8">
    <location>
        <begin position="260"/>
        <end position="267"/>
    </location>
    <ligand>
        <name>FAD</name>
        <dbReference type="ChEBI" id="CHEBI:57692"/>
    </ligand>
</feature>
<keyword evidence="12" id="KW-0456">Lyase</keyword>
<reference evidence="12 13" key="1">
    <citation type="journal article" date="2019" name="Sci. Transl. Med.">
        <title>Quorum sensing between bacterial species on the skin protects against epidermal injury in atopic dermatitis.</title>
        <authorList>
            <person name="Williams M.R."/>
        </authorList>
    </citation>
    <scope>NUCLEOTIDE SEQUENCE [LARGE SCALE GENOMIC DNA]</scope>
    <source>
        <strain evidence="12 13">E7</strain>
    </source>
</reference>
<dbReference type="Proteomes" id="UP000293637">
    <property type="component" value="Unassembled WGS sequence"/>
</dbReference>
<dbReference type="PRINTS" id="PR00147">
    <property type="entry name" value="DNAPHOTLYASE"/>
</dbReference>
<feature type="binding site" evidence="8">
    <location>
        <position position="210"/>
    </location>
    <ligand>
        <name>FAD</name>
        <dbReference type="ChEBI" id="CHEBI:57692"/>
    </ligand>
</feature>
<name>A0A4Q9WAJ6_STALU</name>
<dbReference type="EC" id="4.1.99.3" evidence="2"/>
<dbReference type="RefSeq" id="WP_131512963.1">
    <property type="nucleotide sequence ID" value="NZ_SCHB01000005.1"/>
</dbReference>
<dbReference type="Gene3D" id="1.25.40.80">
    <property type="match status" value="1"/>
</dbReference>
<dbReference type="GO" id="GO:0071949">
    <property type="term" value="F:FAD binding"/>
    <property type="evidence" value="ECO:0007669"/>
    <property type="project" value="TreeGrafter"/>
</dbReference>
<evidence type="ECO:0000256" key="5">
    <source>
        <dbReference type="ARBA" id="ARBA00022827"/>
    </source>
</evidence>
<organism evidence="12 13">
    <name type="scientific">Staphylococcus lugdunensis</name>
    <dbReference type="NCBI Taxonomy" id="28035"/>
    <lineage>
        <taxon>Bacteria</taxon>
        <taxon>Bacillati</taxon>
        <taxon>Bacillota</taxon>
        <taxon>Bacilli</taxon>
        <taxon>Bacillales</taxon>
        <taxon>Staphylococcaceae</taxon>
        <taxon>Staphylococcus</taxon>
    </lineage>
</organism>
<feature type="site" description="Electron transfer via tryptophanyl radical" evidence="9">
    <location>
        <position position="344"/>
    </location>
</feature>
<dbReference type="GO" id="GO:0003904">
    <property type="term" value="F:deoxyribodipyrimidine photo-lyase activity"/>
    <property type="evidence" value="ECO:0007669"/>
    <property type="project" value="UniProtKB-EC"/>
</dbReference>
<dbReference type="PANTHER" id="PTHR11455">
    <property type="entry name" value="CRYPTOCHROME"/>
    <property type="match status" value="1"/>
</dbReference>
<proteinExistence type="inferred from homology"/>
<dbReference type="InterPro" id="IPR036155">
    <property type="entry name" value="Crypto/Photolyase_N_sf"/>
</dbReference>
<comment type="cofactor">
    <cofactor evidence="1">
        <name>(6R)-5,10-methylene-5,6,7,8-tetrahydrofolate</name>
        <dbReference type="ChEBI" id="CHEBI:15636"/>
    </cofactor>
</comment>
<evidence type="ECO:0000256" key="4">
    <source>
        <dbReference type="ARBA" id="ARBA00022630"/>
    </source>
</evidence>
<evidence type="ECO:0000256" key="3">
    <source>
        <dbReference type="ARBA" id="ARBA00014046"/>
    </source>
</evidence>
<feature type="binding site" evidence="8">
    <location>
        <begin position="357"/>
        <end position="359"/>
    </location>
    <ligand>
        <name>FAD</name>
        <dbReference type="ChEBI" id="CHEBI:57692"/>
    </ligand>
</feature>
<dbReference type="Gene3D" id="1.10.579.10">
    <property type="entry name" value="DNA Cyclobutane Dipyrimidine Photolyase, subunit A, domain 3"/>
    <property type="match status" value="1"/>
</dbReference>
<dbReference type="EMBL" id="SCHB01000005">
    <property type="protein sequence ID" value="TBW71961.1"/>
    <property type="molecule type" value="Genomic_DNA"/>
</dbReference>
<feature type="site" description="Electron transfer via tryptophanyl radical" evidence="9">
    <location>
        <position position="291"/>
    </location>
</feature>
<evidence type="ECO:0000256" key="8">
    <source>
        <dbReference type="PIRSR" id="PIRSR602081-1"/>
    </source>
</evidence>
<evidence type="ECO:0000259" key="11">
    <source>
        <dbReference type="PROSITE" id="PS51645"/>
    </source>
</evidence>
<dbReference type="InterPro" id="IPR014729">
    <property type="entry name" value="Rossmann-like_a/b/a_fold"/>
</dbReference>
<dbReference type="Pfam" id="PF03441">
    <property type="entry name" value="FAD_binding_7"/>
    <property type="match status" value="1"/>
</dbReference>
<evidence type="ECO:0000256" key="6">
    <source>
        <dbReference type="ARBA" id="ARBA00022991"/>
    </source>
</evidence>
<dbReference type="AlphaFoldDB" id="A0A4Q9WAJ6"/>
<dbReference type="PANTHER" id="PTHR11455:SF9">
    <property type="entry name" value="CRYPTOCHROME CIRCADIAN CLOCK 5 ISOFORM X1"/>
    <property type="match status" value="1"/>
</dbReference>
<dbReference type="PROSITE" id="PS51645">
    <property type="entry name" value="PHR_CRY_ALPHA_BETA"/>
    <property type="match status" value="1"/>
</dbReference>
<evidence type="ECO:0000256" key="10">
    <source>
        <dbReference type="RuleBase" id="RU004182"/>
    </source>
</evidence>
<dbReference type="InterPro" id="IPR006050">
    <property type="entry name" value="DNA_photolyase_N"/>
</dbReference>
<gene>
    <name evidence="12" type="ORF">EQ812_09135</name>
</gene>
<comment type="similarity">
    <text evidence="10">Belongs to the DNA photolyase family.</text>
</comment>
<keyword evidence="4 8" id="KW-0285">Flavoprotein</keyword>
<feature type="binding site" evidence="8">
    <location>
        <position position="257"/>
    </location>
    <ligand>
        <name>FAD</name>
        <dbReference type="ChEBI" id="CHEBI:57692"/>
    </ligand>
</feature>
<evidence type="ECO:0000313" key="13">
    <source>
        <dbReference type="Proteomes" id="UP000293637"/>
    </source>
</evidence>
<comment type="cofactor">
    <cofactor evidence="8">
        <name>FAD</name>
        <dbReference type="ChEBI" id="CHEBI:57692"/>
    </cofactor>
    <text evidence="8">Binds 1 FAD per subunit.</text>
</comment>
<evidence type="ECO:0000256" key="9">
    <source>
        <dbReference type="PIRSR" id="PIRSR602081-2"/>
    </source>
</evidence>
<evidence type="ECO:0000256" key="7">
    <source>
        <dbReference type="ARBA" id="ARBA00033999"/>
    </source>
</evidence>
<dbReference type="GO" id="GO:0000719">
    <property type="term" value="P:photoreactive repair"/>
    <property type="evidence" value="ECO:0007669"/>
    <property type="project" value="UniProtKB-ARBA"/>
</dbReference>
<dbReference type="GO" id="GO:0003677">
    <property type="term" value="F:DNA binding"/>
    <property type="evidence" value="ECO:0007669"/>
    <property type="project" value="TreeGrafter"/>
</dbReference>